<dbReference type="Proteomes" id="UP000007755">
    <property type="component" value="Unassembled WGS sequence"/>
</dbReference>
<reference evidence="2" key="1">
    <citation type="submission" date="2011-02" db="EMBL/GenBank/DDBJ databases">
        <title>The genome of the leaf-cutting ant Acromyrmex echinatior suggests key adaptations to social evolution and fungus farming.</title>
        <authorList>
            <person name="Nygaard S."/>
            <person name="Zhang G."/>
        </authorList>
    </citation>
    <scope>NUCLEOTIDE SEQUENCE</scope>
</reference>
<accession>F4W7Q6</accession>
<proteinExistence type="predicted"/>
<organism evidence="3">
    <name type="scientific">Acromyrmex echinatior</name>
    <name type="common">Panamanian leafcutter ant</name>
    <name type="synonym">Acromyrmex octospinosus echinatior</name>
    <dbReference type="NCBI Taxonomy" id="103372"/>
    <lineage>
        <taxon>Eukaryota</taxon>
        <taxon>Metazoa</taxon>
        <taxon>Ecdysozoa</taxon>
        <taxon>Arthropoda</taxon>
        <taxon>Hexapoda</taxon>
        <taxon>Insecta</taxon>
        <taxon>Pterygota</taxon>
        <taxon>Neoptera</taxon>
        <taxon>Endopterygota</taxon>
        <taxon>Hymenoptera</taxon>
        <taxon>Apocrita</taxon>
        <taxon>Aculeata</taxon>
        <taxon>Formicoidea</taxon>
        <taxon>Formicidae</taxon>
        <taxon>Myrmicinae</taxon>
        <taxon>Acromyrmex</taxon>
    </lineage>
</organism>
<sequence length="176" mass="19306">MTTPGSAGHRLPYVWALGGHHPLRPPPQLVLGGGSWGSRPPPRSPAPQGAPIRSLAPLMLQRREGKREKSFTWEFYLQLSLTHTVPMGVGLEYVQSRHGYAETPSALAGCRSVVGDDRHTPMMMDRRGIGCSTFCLVFCSPLQMTQRARVGFLVGLLAESPSHDQRLWEASVHGDL</sequence>
<name>F4W7Q6_ACREC</name>
<evidence type="ECO:0000313" key="2">
    <source>
        <dbReference type="EMBL" id="EGI69762.1"/>
    </source>
</evidence>
<feature type="region of interest" description="Disordered" evidence="1">
    <location>
        <begin position="26"/>
        <end position="51"/>
    </location>
</feature>
<dbReference type="AlphaFoldDB" id="F4W7Q6"/>
<gene>
    <name evidence="2" type="ORF">G5I_01477</name>
</gene>
<dbReference type="InParanoid" id="F4W7Q6"/>
<protein>
    <submittedName>
        <fullName evidence="2">Uncharacterized protein</fullName>
    </submittedName>
</protein>
<evidence type="ECO:0000256" key="1">
    <source>
        <dbReference type="SAM" id="MobiDB-lite"/>
    </source>
</evidence>
<evidence type="ECO:0000313" key="3">
    <source>
        <dbReference type="Proteomes" id="UP000007755"/>
    </source>
</evidence>
<keyword evidence="3" id="KW-1185">Reference proteome</keyword>
<dbReference type="EMBL" id="GL887862">
    <property type="protein sequence ID" value="EGI69762.1"/>
    <property type="molecule type" value="Genomic_DNA"/>
</dbReference>